<evidence type="ECO:0000313" key="3">
    <source>
        <dbReference type="Proteomes" id="UP000293865"/>
    </source>
</evidence>
<evidence type="ECO:0000313" key="2">
    <source>
        <dbReference type="EMBL" id="RXZ67871.1"/>
    </source>
</evidence>
<dbReference type="RefSeq" id="WP_129521865.1">
    <property type="nucleotide sequence ID" value="NZ_SDPN01000037.1"/>
</dbReference>
<reference evidence="2 3" key="1">
    <citation type="submission" date="2019-01" db="EMBL/GenBank/DDBJ databases">
        <title>Agromyces.</title>
        <authorList>
            <person name="Li J."/>
        </authorList>
    </citation>
    <scope>NUCLEOTIDE SEQUENCE [LARGE SCALE GENOMIC DNA]</scope>
    <source>
        <strain evidence="2 3">DSM 15934</strain>
    </source>
</reference>
<dbReference type="AlphaFoldDB" id="A0A4Q2KWJ0"/>
<keyword evidence="3" id="KW-1185">Reference proteome</keyword>
<organism evidence="2 3">
    <name type="scientific">Agromyces albus</name>
    <dbReference type="NCBI Taxonomy" id="205332"/>
    <lineage>
        <taxon>Bacteria</taxon>
        <taxon>Bacillati</taxon>
        <taxon>Actinomycetota</taxon>
        <taxon>Actinomycetes</taxon>
        <taxon>Micrococcales</taxon>
        <taxon>Microbacteriaceae</taxon>
        <taxon>Agromyces</taxon>
    </lineage>
</organism>
<dbReference type="Proteomes" id="UP000293865">
    <property type="component" value="Unassembled WGS sequence"/>
</dbReference>
<dbReference type="InterPro" id="IPR006311">
    <property type="entry name" value="TAT_signal"/>
</dbReference>
<feature type="chain" id="PRO_5020405596" evidence="1">
    <location>
        <begin position="37"/>
        <end position="175"/>
    </location>
</feature>
<gene>
    <name evidence="2" type="ORF">ESP51_15845</name>
</gene>
<dbReference type="PROSITE" id="PS51318">
    <property type="entry name" value="TAT"/>
    <property type="match status" value="1"/>
</dbReference>
<keyword evidence="1" id="KW-0732">Signal</keyword>
<protein>
    <submittedName>
        <fullName evidence="2">Uncharacterized protein</fullName>
    </submittedName>
</protein>
<sequence>MSRVTPSISRRTALRLGIVTAWSVGTLAFTTAPAVAAVPAVPVPPSTYDSNAPRFRFDVITALPMSAPLTRLEQVWASPQYMRVTDCAVRYIGAETFELTADESAVVDVAEAAGAVVDDRRALYLLILAASTRIDPASLDAKLTELGRPVVMASLALAPEAPQAAQFGAWLERTG</sequence>
<proteinExistence type="predicted"/>
<accession>A0A4Q2KWJ0</accession>
<dbReference type="OrthoDB" id="4937594at2"/>
<evidence type="ECO:0000256" key="1">
    <source>
        <dbReference type="SAM" id="SignalP"/>
    </source>
</evidence>
<comment type="caution">
    <text evidence="2">The sequence shown here is derived from an EMBL/GenBank/DDBJ whole genome shotgun (WGS) entry which is preliminary data.</text>
</comment>
<name>A0A4Q2KWJ0_9MICO</name>
<feature type="signal peptide" evidence="1">
    <location>
        <begin position="1"/>
        <end position="36"/>
    </location>
</feature>
<dbReference type="EMBL" id="SDPN01000037">
    <property type="protein sequence ID" value="RXZ67871.1"/>
    <property type="molecule type" value="Genomic_DNA"/>
</dbReference>